<sequence>MQALTMDGCYATPEPLTDHGPYTFQTSGNCQPICYQFNKPVMALSDGSNCWCGDLLPQEDAKTDNTSCNTPCNGFPDDMCGGNGYWSVYLTGITKNQIAHFDANNPGDPAASRRPGSSTGVITVGGSTVVVTQEPTADPEKSKGSSPSKVGIAVGVVVGVLAIAGIIGGVFFFLRQRRRRELEEEHKRQAAVSDFVKNGRSHGSQSGSSGDSRLDPEAVMHRRMSDGSIADNQDYSRRILKVTNPDDGR</sequence>
<keyword evidence="2" id="KW-0812">Transmembrane</keyword>
<reference evidence="6" key="3">
    <citation type="submission" date="2025-04" db="UniProtKB">
        <authorList>
            <consortium name="RefSeq"/>
        </authorList>
    </citation>
    <scope>IDENTIFICATION</scope>
    <source>
        <strain evidence="6">CBS 781.70</strain>
    </source>
</reference>
<reference evidence="4 6" key="1">
    <citation type="submission" date="2020-01" db="EMBL/GenBank/DDBJ databases">
        <authorList>
            <consortium name="DOE Joint Genome Institute"/>
            <person name="Haridas S."/>
            <person name="Albert R."/>
            <person name="Binder M."/>
            <person name="Bloem J."/>
            <person name="Labutti K."/>
            <person name="Salamov A."/>
            <person name="Andreopoulos B."/>
            <person name="Baker S.E."/>
            <person name="Barry K."/>
            <person name="Bills G."/>
            <person name="Bluhm B.H."/>
            <person name="Cannon C."/>
            <person name="Castanera R."/>
            <person name="Culley D.E."/>
            <person name="Daum C."/>
            <person name="Ezra D."/>
            <person name="Gonzalez J.B."/>
            <person name="Henrissat B."/>
            <person name="Kuo A."/>
            <person name="Liang C."/>
            <person name="Lipzen A."/>
            <person name="Lutzoni F."/>
            <person name="Magnuson J."/>
            <person name="Mondo S."/>
            <person name="Nolan M."/>
            <person name="Ohm R."/>
            <person name="Pangilinan J."/>
            <person name="Park H.-J."/>
            <person name="Ramirez L."/>
            <person name="Alfaro M."/>
            <person name="Sun H."/>
            <person name="Tritt A."/>
            <person name="Yoshinaga Y."/>
            <person name="Zwiers L.-H."/>
            <person name="Turgeon B.G."/>
            <person name="Goodwin S.B."/>
            <person name="Spatafora J.W."/>
            <person name="Crous P.W."/>
            <person name="Grigoriev I.V."/>
        </authorList>
    </citation>
    <scope>NUCLEOTIDE SEQUENCE</scope>
    <source>
        <strain evidence="4 6">CBS 781.70</strain>
    </source>
</reference>
<proteinExistence type="predicted"/>
<feature type="region of interest" description="Disordered" evidence="1">
    <location>
        <begin position="193"/>
        <end position="249"/>
    </location>
</feature>
<organism evidence="4">
    <name type="scientific">Eremomyces bilateralis CBS 781.70</name>
    <dbReference type="NCBI Taxonomy" id="1392243"/>
    <lineage>
        <taxon>Eukaryota</taxon>
        <taxon>Fungi</taxon>
        <taxon>Dikarya</taxon>
        <taxon>Ascomycota</taxon>
        <taxon>Pezizomycotina</taxon>
        <taxon>Dothideomycetes</taxon>
        <taxon>Dothideomycetes incertae sedis</taxon>
        <taxon>Eremomycetales</taxon>
        <taxon>Eremomycetaceae</taxon>
        <taxon>Eremomyces</taxon>
    </lineage>
</organism>
<gene>
    <name evidence="4 6" type="ORF">P152DRAFT_469037</name>
</gene>
<dbReference type="RefSeq" id="XP_033529986.1">
    <property type="nucleotide sequence ID" value="XM_033680864.1"/>
</dbReference>
<feature type="compositionally biased region" description="Basic and acidic residues" evidence="1">
    <location>
        <begin position="212"/>
        <end position="225"/>
    </location>
</feature>
<keyword evidence="2" id="KW-1133">Transmembrane helix</keyword>
<evidence type="ECO:0000313" key="5">
    <source>
        <dbReference type="Proteomes" id="UP000504638"/>
    </source>
</evidence>
<evidence type="ECO:0000259" key="3">
    <source>
        <dbReference type="PROSITE" id="PS51212"/>
    </source>
</evidence>
<reference evidence="6" key="2">
    <citation type="submission" date="2020-04" db="EMBL/GenBank/DDBJ databases">
        <authorList>
            <consortium name="NCBI Genome Project"/>
        </authorList>
    </citation>
    <scope>NUCLEOTIDE SEQUENCE</scope>
    <source>
        <strain evidence="6">CBS 781.70</strain>
    </source>
</reference>
<keyword evidence="2" id="KW-0472">Membrane</keyword>
<keyword evidence="5" id="KW-1185">Reference proteome</keyword>
<dbReference type="Proteomes" id="UP000504638">
    <property type="component" value="Unplaced"/>
</dbReference>
<name>A0A6G1FR87_9PEZI</name>
<feature type="domain" description="WSC" evidence="3">
    <location>
        <begin position="3"/>
        <end position="92"/>
    </location>
</feature>
<evidence type="ECO:0000256" key="1">
    <source>
        <dbReference type="SAM" id="MobiDB-lite"/>
    </source>
</evidence>
<feature type="transmembrane region" description="Helical" evidence="2">
    <location>
        <begin position="150"/>
        <end position="174"/>
    </location>
</feature>
<protein>
    <recommendedName>
        <fullName evidence="3">WSC domain-containing protein</fullName>
    </recommendedName>
</protein>
<dbReference type="InterPro" id="IPR002889">
    <property type="entry name" value="WSC_carb-bd"/>
</dbReference>
<evidence type="ECO:0000256" key="2">
    <source>
        <dbReference type="SAM" id="Phobius"/>
    </source>
</evidence>
<accession>A0A6G1FR87</accession>
<dbReference type="PROSITE" id="PS51212">
    <property type="entry name" value="WSC"/>
    <property type="match status" value="1"/>
</dbReference>
<evidence type="ECO:0000313" key="4">
    <source>
        <dbReference type="EMBL" id="KAF1808355.1"/>
    </source>
</evidence>
<dbReference type="Pfam" id="PF01822">
    <property type="entry name" value="WSC"/>
    <property type="match status" value="1"/>
</dbReference>
<dbReference type="EMBL" id="ML975185">
    <property type="protein sequence ID" value="KAF1808355.1"/>
    <property type="molecule type" value="Genomic_DNA"/>
</dbReference>
<evidence type="ECO:0000313" key="6">
    <source>
        <dbReference type="RefSeq" id="XP_033529986.1"/>
    </source>
</evidence>
<dbReference type="SMART" id="SM00321">
    <property type="entry name" value="WSC"/>
    <property type="match status" value="1"/>
</dbReference>
<dbReference type="AlphaFoldDB" id="A0A6G1FR87"/>
<feature type="compositionally biased region" description="Low complexity" evidence="1">
    <location>
        <begin position="201"/>
        <end position="211"/>
    </location>
</feature>
<dbReference type="GeneID" id="54421434"/>
<dbReference type="OrthoDB" id="2019572at2759"/>